<dbReference type="GO" id="GO:0005739">
    <property type="term" value="C:mitochondrion"/>
    <property type="evidence" value="ECO:0007669"/>
    <property type="project" value="TreeGrafter"/>
</dbReference>
<evidence type="ECO:0000256" key="2">
    <source>
        <dbReference type="ARBA" id="ARBA00009776"/>
    </source>
</evidence>
<dbReference type="HOGENOM" id="CLU_049131_3_1_1"/>
<evidence type="ECO:0000256" key="3">
    <source>
        <dbReference type="ARBA" id="ARBA00012980"/>
    </source>
</evidence>
<organism evidence="11 12">
    <name type="scientific">Drosophila virilis</name>
    <name type="common">Fruit fly</name>
    <dbReference type="NCBI Taxonomy" id="7244"/>
    <lineage>
        <taxon>Eukaryota</taxon>
        <taxon>Metazoa</taxon>
        <taxon>Ecdysozoa</taxon>
        <taxon>Arthropoda</taxon>
        <taxon>Hexapoda</taxon>
        <taxon>Insecta</taxon>
        <taxon>Pterygota</taxon>
        <taxon>Neoptera</taxon>
        <taxon>Endopterygota</taxon>
        <taxon>Diptera</taxon>
        <taxon>Brachycera</taxon>
        <taxon>Muscomorpha</taxon>
        <taxon>Ephydroidea</taxon>
        <taxon>Drosophilidae</taxon>
        <taxon>Drosophila</taxon>
    </lineage>
</organism>
<evidence type="ECO:0000313" key="12">
    <source>
        <dbReference type="Proteomes" id="UP000008792"/>
    </source>
</evidence>
<dbReference type="FunFam" id="3.40.50.300:FF:000679">
    <property type="entry name" value="Thymidylate kinase"/>
    <property type="match status" value="1"/>
</dbReference>
<dbReference type="GO" id="GO:0005524">
    <property type="term" value="F:ATP binding"/>
    <property type="evidence" value="ECO:0007669"/>
    <property type="project" value="UniProtKB-KW"/>
</dbReference>
<evidence type="ECO:0000256" key="9">
    <source>
        <dbReference type="ARBA" id="ARBA00022840"/>
    </source>
</evidence>
<sequence length="211" mass="23999">MNANKRGALIVFEGCDRCGKTTQNRQLFELLTGKGVDTMQTNFPDRSTAIGNVINHYLQNNQELSDEVIHLLFSANRWERMNSIKKDLLAGTTVICDRYAYSGVAYSVAKGLDFNWCWAPEIGLLKPDAVFYLKATPDELTTRGNYGEERYEKLDFQRKVGQIFDRFSEKDSSYWHTFEASKSQQELHAQIAIVAEKIVMQSAEKPLGKLA</sequence>
<evidence type="ECO:0000256" key="7">
    <source>
        <dbReference type="ARBA" id="ARBA00022741"/>
    </source>
</evidence>
<dbReference type="PANTHER" id="PTHR10344:SF1">
    <property type="entry name" value="THYMIDYLATE KINASE"/>
    <property type="match status" value="1"/>
</dbReference>
<evidence type="ECO:0000256" key="6">
    <source>
        <dbReference type="ARBA" id="ARBA00022727"/>
    </source>
</evidence>
<dbReference type="GO" id="GO:0006235">
    <property type="term" value="P:dTTP biosynthetic process"/>
    <property type="evidence" value="ECO:0007669"/>
    <property type="project" value="TreeGrafter"/>
</dbReference>
<keyword evidence="6" id="KW-0545">Nucleotide biosynthesis</keyword>
<dbReference type="HAMAP" id="MF_00165">
    <property type="entry name" value="Thymidylate_kinase"/>
    <property type="match status" value="1"/>
</dbReference>
<dbReference type="InterPro" id="IPR018095">
    <property type="entry name" value="Thymidylate_kin_CS"/>
</dbReference>
<name>B4LJX8_DROVI</name>
<keyword evidence="12" id="KW-1185">Reference proteome</keyword>
<dbReference type="GO" id="GO:0005829">
    <property type="term" value="C:cytosol"/>
    <property type="evidence" value="ECO:0007669"/>
    <property type="project" value="TreeGrafter"/>
</dbReference>
<keyword evidence="7" id="KW-0547">Nucleotide-binding</keyword>
<dbReference type="Pfam" id="PF02223">
    <property type="entry name" value="Thymidylate_kin"/>
    <property type="match status" value="1"/>
</dbReference>
<dbReference type="GO" id="GO:0004550">
    <property type="term" value="F:nucleoside diphosphate kinase activity"/>
    <property type="evidence" value="ECO:0007669"/>
    <property type="project" value="TreeGrafter"/>
</dbReference>
<evidence type="ECO:0000256" key="8">
    <source>
        <dbReference type="ARBA" id="ARBA00022777"/>
    </source>
</evidence>
<dbReference type="GO" id="GO:0005634">
    <property type="term" value="C:nucleus"/>
    <property type="evidence" value="ECO:0007669"/>
    <property type="project" value="TreeGrafter"/>
</dbReference>
<dbReference type="OMA" id="YWHQFDA"/>
<accession>B4LJX8</accession>
<dbReference type="InParanoid" id="B4LJX8"/>
<dbReference type="eggNOG" id="KOG3327">
    <property type="taxonomic scope" value="Eukaryota"/>
</dbReference>
<dbReference type="FunCoup" id="B4LJX8">
    <property type="interactions" value="1630"/>
</dbReference>
<dbReference type="InterPro" id="IPR039430">
    <property type="entry name" value="Thymidylate_kin-like_dom"/>
</dbReference>
<dbReference type="GO" id="GO:0006233">
    <property type="term" value="P:dTDP biosynthetic process"/>
    <property type="evidence" value="ECO:0007669"/>
    <property type="project" value="InterPro"/>
</dbReference>
<dbReference type="STRING" id="7244.B4LJX8"/>
<dbReference type="EC" id="2.7.4.9" evidence="3"/>
<dbReference type="PANTHER" id="PTHR10344">
    <property type="entry name" value="THYMIDYLATE KINASE"/>
    <property type="match status" value="1"/>
</dbReference>
<evidence type="ECO:0000256" key="5">
    <source>
        <dbReference type="ARBA" id="ARBA00022679"/>
    </source>
</evidence>
<keyword evidence="5 11" id="KW-0808">Transferase</keyword>
<dbReference type="SUPFAM" id="SSF52540">
    <property type="entry name" value="P-loop containing nucleoside triphosphate hydrolases"/>
    <property type="match status" value="1"/>
</dbReference>
<evidence type="ECO:0000256" key="1">
    <source>
        <dbReference type="ARBA" id="ARBA00004992"/>
    </source>
</evidence>
<comment type="pathway">
    <text evidence="1">Pyrimidine metabolism; dTTP biosynthesis.</text>
</comment>
<dbReference type="InterPro" id="IPR018094">
    <property type="entry name" value="Thymidylate_kinase"/>
</dbReference>
<dbReference type="Gene3D" id="3.40.50.300">
    <property type="entry name" value="P-loop containing nucleotide triphosphate hydrolases"/>
    <property type="match status" value="1"/>
</dbReference>
<protein>
    <recommendedName>
        <fullName evidence="4">Thymidylate kinase</fullName>
        <ecNumber evidence="3">2.7.4.9</ecNumber>
    </recommendedName>
</protein>
<evidence type="ECO:0000259" key="10">
    <source>
        <dbReference type="Pfam" id="PF02223"/>
    </source>
</evidence>
<keyword evidence="8" id="KW-0418">Kinase</keyword>
<dbReference type="KEGG" id="dvi:6626024"/>
<dbReference type="PROSITE" id="PS01331">
    <property type="entry name" value="THYMIDYLATE_KINASE"/>
    <property type="match status" value="1"/>
</dbReference>
<evidence type="ECO:0000256" key="4">
    <source>
        <dbReference type="ARBA" id="ARBA00017144"/>
    </source>
</evidence>
<dbReference type="Proteomes" id="UP000008792">
    <property type="component" value="Unassembled WGS sequence"/>
</dbReference>
<dbReference type="PhylomeDB" id="B4LJX8"/>
<dbReference type="NCBIfam" id="TIGR00041">
    <property type="entry name" value="DTMP_kinase"/>
    <property type="match status" value="1"/>
</dbReference>
<comment type="similarity">
    <text evidence="2">Belongs to the thymidylate kinase family.</text>
</comment>
<dbReference type="OrthoDB" id="425602at2759"/>
<dbReference type="EMBL" id="CH940648">
    <property type="protein sequence ID" value="EDW61632.1"/>
    <property type="molecule type" value="Genomic_DNA"/>
</dbReference>
<dbReference type="CDD" id="cd01672">
    <property type="entry name" value="TMPK"/>
    <property type="match status" value="1"/>
</dbReference>
<dbReference type="GO" id="GO:0004798">
    <property type="term" value="F:dTMP kinase activity"/>
    <property type="evidence" value="ECO:0007669"/>
    <property type="project" value="UniProtKB-EC"/>
</dbReference>
<dbReference type="AlphaFoldDB" id="B4LJX8"/>
<feature type="domain" description="Thymidylate kinase-like" evidence="10">
    <location>
        <begin position="12"/>
        <end position="191"/>
    </location>
</feature>
<dbReference type="GO" id="GO:0006227">
    <property type="term" value="P:dUDP biosynthetic process"/>
    <property type="evidence" value="ECO:0007669"/>
    <property type="project" value="TreeGrafter"/>
</dbReference>
<proteinExistence type="inferred from homology"/>
<dbReference type="InterPro" id="IPR027417">
    <property type="entry name" value="P-loop_NTPase"/>
</dbReference>
<evidence type="ECO:0000313" key="11">
    <source>
        <dbReference type="EMBL" id="EDW61632.1"/>
    </source>
</evidence>
<keyword evidence="9" id="KW-0067">ATP-binding</keyword>
<gene>
    <name evidence="11" type="primary">Dvir\GJ22153</name>
    <name evidence="11" type="ORF">Dvir_GJ22153</name>
</gene>
<reference evidence="11 12" key="1">
    <citation type="journal article" date="2007" name="Nature">
        <title>Evolution of genes and genomes on the Drosophila phylogeny.</title>
        <authorList>
            <consortium name="Drosophila 12 Genomes Consortium"/>
            <person name="Clark A.G."/>
            <person name="Eisen M.B."/>
            <person name="Smith D.R."/>
            <person name="Bergman C.M."/>
            <person name="Oliver B."/>
            <person name="Markow T.A."/>
            <person name="Kaufman T.C."/>
            <person name="Kellis M."/>
            <person name="Gelbart W."/>
            <person name="Iyer V.N."/>
            <person name="Pollard D.A."/>
            <person name="Sackton T.B."/>
            <person name="Larracuente A.M."/>
            <person name="Singh N.D."/>
            <person name="Abad J.P."/>
            <person name="Abt D.N."/>
            <person name="Adryan B."/>
            <person name="Aguade M."/>
            <person name="Akashi H."/>
            <person name="Anderson W.W."/>
            <person name="Aquadro C.F."/>
            <person name="Ardell D.H."/>
            <person name="Arguello R."/>
            <person name="Artieri C.G."/>
            <person name="Barbash D.A."/>
            <person name="Barker D."/>
            <person name="Barsanti P."/>
            <person name="Batterham P."/>
            <person name="Batzoglou S."/>
            <person name="Begun D."/>
            <person name="Bhutkar A."/>
            <person name="Blanco E."/>
            <person name="Bosak S.A."/>
            <person name="Bradley R.K."/>
            <person name="Brand A.D."/>
            <person name="Brent M.R."/>
            <person name="Brooks A.N."/>
            <person name="Brown R.H."/>
            <person name="Butlin R.K."/>
            <person name="Caggese C."/>
            <person name="Calvi B.R."/>
            <person name="Bernardo de Carvalho A."/>
            <person name="Caspi A."/>
            <person name="Castrezana S."/>
            <person name="Celniker S.E."/>
            <person name="Chang J.L."/>
            <person name="Chapple C."/>
            <person name="Chatterji S."/>
            <person name="Chinwalla A."/>
            <person name="Civetta A."/>
            <person name="Clifton S.W."/>
            <person name="Comeron J.M."/>
            <person name="Costello J.C."/>
            <person name="Coyne J.A."/>
            <person name="Daub J."/>
            <person name="David R.G."/>
            <person name="Delcher A.L."/>
            <person name="Delehaunty K."/>
            <person name="Do C.B."/>
            <person name="Ebling H."/>
            <person name="Edwards K."/>
            <person name="Eickbush T."/>
            <person name="Evans J.D."/>
            <person name="Filipski A."/>
            <person name="Findeiss S."/>
            <person name="Freyhult E."/>
            <person name="Fulton L."/>
            <person name="Fulton R."/>
            <person name="Garcia A.C."/>
            <person name="Gardiner A."/>
            <person name="Garfield D.A."/>
            <person name="Garvin B.E."/>
            <person name="Gibson G."/>
            <person name="Gilbert D."/>
            <person name="Gnerre S."/>
            <person name="Godfrey J."/>
            <person name="Good R."/>
            <person name="Gotea V."/>
            <person name="Gravely B."/>
            <person name="Greenberg A.J."/>
            <person name="Griffiths-Jones S."/>
            <person name="Gross S."/>
            <person name="Guigo R."/>
            <person name="Gustafson E.A."/>
            <person name="Haerty W."/>
            <person name="Hahn M.W."/>
            <person name="Halligan D.L."/>
            <person name="Halpern A.L."/>
            <person name="Halter G.M."/>
            <person name="Han M.V."/>
            <person name="Heger A."/>
            <person name="Hillier L."/>
            <person name="Hinrichs A.S."/>
            <person name="Holmes I."/>
            <person name="Hoskins R.A."/>
            <person name="Hubisz M.J."/>
            <person name="Hultmark D."/>
            <person name="Huntley M.A."/>
            <person name="Jaffe D.B."/>
            <person name="Jagadeeshan S."/>
            <person name="Jeck W.R."/>
            <person name="Johnson J."/>
            <person name="Jones C.D."/>
            <person name="Jordan W.C."/>
            <person name="Karpen G.H."/>
            <person name="Kataoka E."/>
            <person name="Keightley P.D."/>
            <person name="Kheradpour P."/>
            <person name="Kirkness E.F."/>
            <person name="Koerich L.B."/>
            <person name="Kristiansen K."/>
            <person name="Kudrna D."/>
            <person name="Kulathinal R.J."/>
            <person name="Kumar S."/>
            <person name="Kwok R."/>
            <person name="Lander E."/>
            <person name="Langley C.H."/>
            <person name="Lapoint R."/>
            <person name="Lazzaro B.P."/>
            <person name="Lee S.J."/>
            <person name="Levesque L."/>
            <person name="Li R."/>
            <person name="Lin C.F."/>
            <person name="Lin M.F."/>
            <person name="Lindblad-Toh K."/>
            <person name="Llopart A."/>
            <person name="Long M."/>
            <person name="Low L."/>
            <person name="Lozovsky E."/>
            <person name="Lu J."/>
            <person name="Luo M."/>
            <person name="Machado C.A."/>
            <person name="Makalowski W."/>
            <person name="Marzo M."/>
            <person name="Matsuda M."/>
            <person name="Matzkin L."/>
            <person name="McAllister B."/>
            <person name="McBride C.S."/>
            <person name="McKernan B."/>
            <person name="McKernan K."/>
            <person name="Mendez-Lago M."/>
            <person name="Minx P."/>
            <person name="Mollenhauer M.U."/>
            <person name="Montooth K."/>
            <person name="Mount S.M."/>
            <person name="Mu X."/>
            <person name="Myers E."/>
            <person name="Negre B."/>
            <person name="Newfeld S."/>
            <person name="Nielsen R."/>
            <person name="Noor M.A."/>
            <person name="O'Grady P."/>
            <person name="Pachter L."/>
            <person name="Papaceit M."/>
            <person name="Parisi M.J."/>
            <person name="Parisi M."/>
            <person name="Parts L."/>
            <person name="Pedersen J.S."/>
            <person name="Pesole G."/>
            <person name="Phillippy A.M."/>
            <person name="Ponting C.P."/>
            <person name="Pop M."/>
            <person name="Porcelli D."/>
            <person name="Powell J.R."/>
            <person name="Prohaska S."/>
            <person name="Pruitt K."/>
            <person name="Puig M."/>
            <person name="Quesneville H."/>
            <person name="Ram K.R."/>
            <person name="Rand D."/>
            <person name="Rasmussen M.D."/>
            <person name="Reed L.K."/>
            <person name="Reenan R."/>
            <person name="Reily A."/>
            <person name="Remington K.A."/>
            <person name="Rieger T.T."/>
            <person name="Ritchie M.G."/>
            <person name="Robin C."/>
            <person name="Rogers Y.H."/>
            <person name="Rohde C."/>
            <person name="Rozas J."/>
            <person name="Rubenfield M.J."/>
            <person name="Ruiz A."/>
            <person name="Russo S."/>
            <person name="Salzberg S.L."/>
            <person name="Sanchez-Gracia A."/>
            <person name="Saranga D.J."/>
            <person name="Sato H."/>
            <person name="Schaeffer S.W."/>
            <person name="Schatz M.C."/>
            <person name="Schlenke T."/>
            <person name="Schwartz R."/>
            <person name="Segarra C."/>
            <person name="Singh R.S."/>
            <person name="Sirot L."/>
            <person name="Sirota M."/>
            <person name="Sisneros N.B."/>
            <person name="Smith C.D."/>
            <person name="Smith T.F."/>
            <person name="Spieth J."/>
            <person name="Stage D.E."/>
            <person name="Stark A."/>
            <person name="Stephan W."/>
            <person name="Strausberg R.L."/>
            <person name="Strempel S."/>
            <person name="Sturgill D."/>
            <person name="Sutton G."/>
            <person name="Sutton G.G."/>
            <person name="Tao W."/>
            <person name="Teichmann S."/>
            <person name="Tobari Y.N."/>
            <person name="Tomimura Y."/>
            <person name="Tsolas J.M."/>
            <person name="Valente V.L."/>
            <person name="Venter E."/>
            <person name="Venter J.C."/>
            <person name="Vicario S."/>
            <person name="Vieira F.G."/>
            <person name="Vilella A.J."/>
            <person name="Villasante A."/>
            <person name="Walenz B."/>
            <person name="Wang J."/>
            <person name="Wasserman M."/>
            <person name="Watts T."/>
            <person name="Wilson D."/>
            <person name="Wilson R.K."/>
            <person name="Wing R.A."/>
            <person name="Wolfner M.F."/>
            <person name="Wong A."/>
            <person name="Wong G.K."/>
            <person name="Wu C.I."/>
            <person name="Wu G."/>
            <person name="Yamamoto D."/>
            <person name="Yang H.P."/>
            <person name="Yang S.P."/>
            <person name="Yorke J.A."/>
            <person name="Yoshida K."/>
            <person name="Zdobnov E."/>
            <person name="Zhang P."/>
            <person name="Zhang Y."/>
            <person name="Zimin A.V."/>
            <person name="Baldwin J."/>
            <person name="Abdouelleil A."/>
            <person name="Abdulkadir J."/>
            <person name="Abebe A."/>
            <person name="Abera B."/>
            <person name="Abreu J."/>
            <person name="Acer S.C."/>
            <person name="Aftuck L."/>
            <person name="Alexander A."/>
            <person name="An P."/>
            <person name="Anderson E."/>
            <person name="Anderson S."/>
            <person name="Arachi H."/>
            <person name="Azer M."/>
            <person name="Bachantsang P."/>
            <person name="Barry A."/>
            <person name="Bayul T."/>
            <person name="Berlin A."/>
            <person name="Bessette D."/>
            <person name="Bloom T."/>
            <person name="Blye J."/>
            <person name="Boguslavskiy L."/>
            <person name="Bonnet C."/>
            <person name="Boukhgalter B."/>
            <person name="Bourzgui I."/>
            <person name="Brown A."/>
            <person name="Cahill P."/>
            <person name="Channer S."/>
            <person name="Cheshatsang Y."/>
            <person name="Chuda L."/>
            <person name="Citroen M."/>
            <person name="Collymore A."/>
            <person name="Cooke P."/>
            <person name="Costello M."/>
            <person name="D'Aco K."/>
            <person name="Daza R."/>
            <person name="De Haan G."/>
            <person name="DeGray S."/>
            <person name="DeMaso C."/>
            <person name="Dhargay N."/>
            <person name="Dooley K."/>
            <person name="Dooley E."/>
            <person name="Doricent M."/>
            <person name="Dorje P."/>
            <person name="Dorjee K."/>
            <person name="Dupes A."/>
            <person name="Elong R."/>
            <person name="Falk J."/>
            <person name="Farina A."/>
            <person name="Faro S."/>
            <person name="Ferguson D."/>
            <person name="Fisher S."/>
            <person name="Foley C.D."/>
            <person name="Franke A."/>
            <person name="Friedrich D."/>
            <person name="Gadbois L."/>
            <person name="Gearin G."/>
            <person name="Gearin C.R."/>
            <person name="Giannoukos G."/>
            <person name="Goode T."/>
            <person name="Graham J."/>
            <person name="Grandbois E."/>
            <person name="Grewal S."/>
            <person name="Gyaltsen K."/>
            <person name="Hafez N."/>
            <person name="Hagos B."/>
            <person name="Hall J."/>
            <person name="Henson C."/>
            <person name="Hollinger A."/>
            <person name="Honan T."/>
            <person name="Huard M.D."/>
            <person name="Hughes L."/>
            <person name="Hurhula B."/>
            <person name="Husby M.E."/>
            <person name="Kamat A."/>
            <person name="Kanga B."/>
            <person name="Kashin S."/>
            <person name="Khazanovich D."/>
            <person name="Kisner P."/>
            <person name="Lance K."/>
            <person name="Lara M."/>
            <person name="Lee W."/>
            <person name="Lennon N."/>
            <person name="Letendre F."/>
            <person name="LeVine R."/>
            <person name="Lipovsky A."/>
            <person name="Liu X."/>
            <person name="Liu J."/>
            <person name="Liu S."/>
            <person name="Lokyitsang T."/>
            <person name="Lokyitsang Y."/>
            <person name="Lubonja R."/>
            <person name="Lui A."/>
            <person name="MacDonald P."/>
            <person name="Magnisalis V."/>
            <person name="Maru K."/>
            <person name="Matthews C."/>
            <person name="McCusker W."/>
            <person name="McDonough S."/>
            <person name="Mehta T."/>
            <person name="Meldrim J."/>
            <person name="Meneus L."/>
            <person name="Mihai O."/>
            <person name="Mihalev A."/>
            <person name="Mihova T."/>
            <person name="Mittelman R."/>
            <person name="Mlenga V."/>
            <person name="Montmayeur A."/>
            <person name="Mulrain L."/>
            <person name="Navidi A."/>
            <person name="Naylor J."/>
            <person name="Negash T."/>
            <person name="Nguyen T."/>
            <person name="Nguyen N."/>
            <person name="Nicol R."/>
            <person name="Norbu C."/>
            <person name="Norbu N."/>
            <person name="Novod N."/>
            <person name="O'Neill B."/>
            <person name="Osman S."/>
            <person name="Markiewicz E."/>
            <person name="Oyono O.L."/>
            <person name="Patti C."/>
            <person name="Phunkhang P."/>
            <person name="Pierre F."/>
            <person name="Priest M."/>
            <person name="Raghuraman S."/>
            <person name="Rege F."/>
            <person name="Reyes R."/>
            <person name="Rise C."/>
            <person name="Rogov P."/>
            <person name="Ross K."/>
            <person name="Ryan E."/>
            <person name="Settipalli S."/>
            <person name="Shea T."/>
            <person name="Sherpa N."/>
            <person name="Shi L."/>
            <person name="Shih D."/>
            <person name="Sparrow T."/>
            <person name="Spaulding J."/>
            <person name="Stalker J."/>
            <person name="Stange-Thomann N."/>
            <person name="Stavropoulos S."/>
            <person name="Stone C."/>
            <person name="Strader C."/>
            <person name="Tesfaye S."/>
            <person name="Thomson T."/>
            <person name="Thoulutsang Y."/>
            <person name="Thoulutsang D."/>
            <person name="Topham K."/>
            <person name="Topping I."/>
            <person name="Tsamla T."/>
            <person name="Vassiliev H."/>
            <person name="Vo A."/>
            <person name="Wangchuk T."/>
            <person name="Wangdi T."/>
            <person name="Weiand M."/>
            <person name="Wilkinson J."/>
            <person name="Wilson A."/>
            <person name="Yadav S."/>
            <person name="Young G."/>
            <person name="Yu Q."/>
            <person name="Zembek L."/>
            <person name="Zhong D."/>
            <person name="Zimmer A."/>
            <person name="Zwirko Z."/>
            <person name="Jaffe D.B."/>
            <person name="Alvarez P."/>
            <person name="Brockman W."/>
            <person name="Butler J."/>
            <person name="Chin C."/>
            <person name="Gnerre S."/>
            <person name="Grabherr M."/>
            <person name="Kleber M."/>
            <person name="Mauceli E."/>
            <person name="MacCallum I."/>
        </authorList>
    </citation>
    <scope>NUCLEOTIDE SEQUENCE [LARGE SCALE GENOMIC DNA]</scope>
    <source>
        <strain evidence="12">Tucson 15010-1051.87</strain>
    </source>
</reference>